<evidence type="ECO:0000313" key="4">
    <source>
        <dbReference type="Proteomes" id="UP000544052"/>
    </source>
</evidence>
<evidence type="ECO:0000313" key="1">
    <source>
        <dbReference type="EMBL" id="MBB1062474.1"/>
    </source>
</evidence>
<dbReference type="AlphaFoldDB" id="A0A7W3YBW9"/>
<name>A0A7W3YBW9_9LACO</name>
<reference evidence="3 4" key="1">
    <citation type="submission" date="2020-07" db="EMBL/GenBank/DDBJ databases">
        <title>Description of Limosilactobacillus balticus sp. nov., Limosilactobacillus agrestis sp. nov., Limosilactobacillus albertensis sp. nov., Limosilactobacillus rudii sp. nov., Limosilactobacillus fastidiosus sp. nov., five novel Limosilactobacillus species isolated from the vertebrate gastrointestinal tract, and proposal of 6 subspecies of Limosilactobacillus reuteri adapted to the gastrointestinal tract of specific vertebrate hosts.</title>
        <authorList>
            <person name="Li F."/>
            <person name="Cheng C."/>
            <person name="Zheng J."/>
            <person name="Quevedo R.M."/>
            <person name="Li J."/>
            <person name="Roos S."/>
            <person name="Gaenzle M.G."/>
            <person name="Walter J."/>
        </authorList>
    </citation>
    <scope>NUCLEOTIDE SEQUENCE [LARGE SCALE GENOMIC DNA]</scope>
    <source>
        <strain evidence="2 3">WF-MA3-C</strain>
        <strain evidence="1 4">WF-MO7-1</strain>
    </source>
</reference>
<sequence>MYLNQQCLPTSTSIQSRFSRLQTNFFTLGEEVGLIEIKIKHLKENAA</sequence>
<dbReference type="EMBL" id="JACIUY010000044">
    <property type="protein sequence ID" value="MBB1085575.1"/>
    <property type="molecule type" value="Genomic_DNA"/>
</dbReference>
<comment type="caution">
    <text evidence="2">The sequence shown here is derived from an EMBL/GenBank/DDBJ whole genome shotgun (WGS) entry which is preliminary data.</text>
</comment>
<proteinExistence type="predicted"/>
<accession>A0A7W3YBW9</accession>
<keyword evidence="4" id="KW-1185">Reference proteome</keyword>
<dbReference type="RefSeq" id="WP_182580493.1">
    <property type="nucleotide sequence ID" value="NZ_JACIUY010000044.1"/>
</dbReference>
<dbReference type="EMBL" id="JACIUZ010000019">
    <property type="protein sequence ID" value="MBB1062474.1"/>
    <property type="molecule type" value="Genomic_DNA"/>
</dbReference>
<organism evidence="2 3">
    <name type="scientific">Limosilactobacillus fastidiosus</name>
    <dbReference type="NCBI Taxonomy" id="2759855"/>
    <lineage>
        <taxon>Bacteria</taxon>
        <taxon>Bacillati</taxon>
        <taxon>Bacillota</taxon>
        <taxon>Bacilli</taxon>
        <taxon>Lactobacillales</taxon>
        <taxon>Lactobacillaceae</taxon>
        <taxon>Limosilactobacillus</taxon>
    </lineage>
</organism>
<dbReference type="Proteomes" id="UP000518255">
    <property type="component" value="Unassembled WGS sequence"/>
</dbReference>
<gene>
    <name evidence="2" type="ORF">H5R63_02030</name>
    <name evidence="1" type="ORF">H5R64_01440</name>
</gene>
<evidence type="ECO:0000313" key="3">
    <source>
        <dbReference type="Proteomes" id="UP000518255"/>
    </source>
</evidence>
<evidence type="ECO:0000313" key="2">
    <source>
        <dbReference type="EMBL" id="MBB1085575.1"/>
    </source>
</evidence>
<dbReference type="Proteomes" id="UP000544052">
    <property type="component" value="Unassembled WGS sequence"/>
</dbReference>
<protein>
    <submittedName>
        <fullName evidence="2">Uncharacterized protein</fullName>
    </submittedName>
</protein>